<comment type="similarity">
    <text evidence="2 10">Belongs to the glycosyltransferase 31 family.</text>
</comment>
<evidence type="ECO:0000256" key="10">
    <source>
        <dbReference type="RuleBase" id="RU363063"/>
    </source>
</evidence>
<keyword evidence="4" id="KW-0808">Transferase</keyword>
<evidence type="ECO:0000313" key="11">
    <source>
        <dbReference type="Proteomes" id="UP000887540"/>
    </source>
</evidence>
<accession>A0A914DZZ7</accession>
<evidence type="ECO:0000256" key="2">
    <source>
        <dbReference type="ARBA" id="ARBA00008661"/>
    </source>
</evidence>
<evidence type="ECO:0000256" key="5">
    <source>
        <dbReference type="ARBA" id="ARBA00022692"/>
    </source>
</evidence>
<evidence type="ECO:0000256" key="8">
    <source>
        <dbReference type="ARBA" id="ARBA00023034"/>
    </source>
</evidence>
<name>A0A914DZZ7_9BILA</name>
<dbReference type="InterPro" id="IPR029044">
    <property type="entry name" value="Nucleotide-diphossugar_trans"/>
</dbReference>
<dbReference type="GO" id="GO:0016758">
    <property type="term" value="F:hexosyltransferase activity"/>
    <property type="evidence" value="ECO:0007669"/>
    <property type="project" value="InterPro"/>
</dbReference>
<keyword evidence="6" id="KW-0735">Signal-anchor</keyword>
<dbReference type="GO" id="GO:0006493">
    <property type="term" value="P:protein O-linked glycosylation"/>
    <property type="evidence" value="ECO:0007669"/>
    <property type="project" value="TreeGrafter"/>
</dbReference>
<evidence type="ECO:0000256" key="3">
    <source>
        <dbReference type="ARBA" id="ARBA00022676"/>
    </source>
</evidence>
<keyword evidence="3 10" id="KW-0328">Glycosyltransferase</keyword>
<dbReference type="WBParaSite" id="ACRNAN_scaffold503.g10042.t1">
    <property type="protein sequence ID" value="ACRNAN_scaffold503.g10042.t1"/>
    <property type="gene ID" value="ACRNAN_scaffold503.g10042"/>
</dbReference>
<evidence type="ECO:0000256" key="9">
    <source>
        <dbReference type="ARBA" id="ARBA00023136"/>
    </source>
</evidence>
<comment type="subcellular location">
    <subcellularLocation>
        <location evidence="1 10">Golgi apparatus membrane</location>
        <topology evidence="1 10">Single-pass type II membrane protein</topology>
    </subcellularLocation>
</comment>
<keyword evidence="9" id="KW-0472">Membrane</keyword>
<dbReference type="Gene3D" id="3.90.550.50">
    <property type="match status" value="1"/>
</dbReference>
<keyword evidence="7" id="KW-1133">Transmembrane helix</keyword>
<evidence type="ECO:0000256" key="1">
    <source>
        <dbReference type="ARBA" id="ARBA00004323"/>
    </source>
</evidence>
<evidence type="ECO:0000256" key="4">
    <source>
        <dbReference type="ARBA" id="ARBA00022679"/>
    </source>
</evidence>
<dbReference type="AlphaFoldDB" id="A0A914DZZ7"/>
<keyword evidence="11" id="KW-1185">Reference proteome</keyword>
<protein>
    <recommendedName>
        <fullName evidence="10">Hexosyltransferase</fullName>
        <ecNumber evidence="10">2.4.1.-</ecNumber>
    </recommendedName>
</protein>
<sequence length="395" mass="46468">MLSFLGSWLLKSDHIDAGRGCMRRWLCWFEFLTFSHNIALKLILYQFLWILPYLMFANYLERSLLPFRLLCYTDSDYLSVRRPLRRNTHECIQQFFPNRNADPGCRLDQPLRTLIEPTLSSTSTSIVVIRSAPASIDYRNYIRSTWKKSLEPEIPVIFVTGLGNFDLVPESSQYDDILQLDFVDSYMNLTHKMIATYKYVLRKRSIKHIIVINDDTIVNGTALKRQLLTAQFHPEKRYVIGKVSRGYPRLFFPWLLWYVPGEMYPHKCYPPFVQGSSFIISREAASEISQRICDFPFVHLDDIMMGVVTNCLGIRNVHKEGFDKHFPRICDFPFVHLDDIMMGVVTNCLGIRNVHKEGFDKHVPESFTVFHYQYSRYSVEKLQNLWTDLKRNKEL</sequence>
<proteinExistence type="inferred from homology"/>
<dbReference type="PANTHER" id="PTHR11214">
    <property type="entry name" value="BETA-1,3-N-ACETYLGLUCOSAMINYLTRANSFERASE"/>
    <property type="match status" value="1"/>
</dbReference>
<dbReference type="Proteomes" id="UP000887540">
    <property type="component" value="Unplaced"/>
</dbReference>
<evidence type="ECO:0000313" key="12">
    <source>
        <dbReference type="WBParaSite" id="ACRNAN_scaffold503.g10042.t1"/>
    </source>
</evidence>
<dbReference type="SUPFAM" id="SSF53448">
    <property type="entry name" value="Nucleotide-diphospho-sugar transferases"/>
    <property type="match status" value="1"/>
</dbReference>
<reference evidence="12" key="1">
    <citation type="submission" date="2022-11" db="UniProtKB">
        <authorList>
            <consortium name="WormBaseParasite"/>
        </authorList>
    </citation>
    <scope>IDENTIFICATION</scope>
</reference>
<dbReference type="Pfam" id="PF01762">
    <property type="entry name" value="Galactosyl_T"/>
    <property type="match status" value="1"/>
</dbReference>
<keyword evidence="5" id="KW-0812">Transmembrane</keyword>
<evidence type="ECO:0000256" key="7">
    <source>
        <dbReference type="ARBA" id="ARBA00022989"/>
    </source>
</evidence>
<dbReference type="InterPro" id="IPR002659">
    <property type="entry name" value="Glyco_trans_31"/>
</dbReference>
<evidence type="ECO:0000256" key="6">
    <source>
        <dbReference type="ARBA" id="ARBA00022968"/>
    </source>
</evidence>
<dbReference type="EC" id="2.4.1.-" evidence="10"/>
<organism evidence="11 12">
    <name type="scientific">Acrobeloides nanus</name>
    <dbReference type="NCBI Taxonomy" id="290746"/>
    <lineage>
        <taxon>Eukaryota</taxon>
        <taxon>Metazoa</taxon>
        <taxon>Ecdysozoa</taxon>
        <taxon>Nematoda</taxon>
        <taxon>Chromadorea</taxon>
        <taxon>Rhabditida</taxon>
        <taxon>Tylenchina</taxon>
        <taxon>Cephalobomorpha</taxon>
        <taxon>Cephaloboidea</taxon>
        <taxon>Cephalobidae</taxon>
        <taxon>Acrobeloides</taxon>
    </lineage>
</organism>
<keyword evidence="8 10" id="KW-0333">Golgi apparatus</keyword>
<dbReference type="PANTHER" id="PTHR11214:SF378">
    <property type="entry name" value="BETA-1,3-GALACTOSYLTRANSFERASE 4"/>
    <property type="match status" value="1"/>
</dbReference>
<dbReference type="GO" id="GO:0000139">
    <property type="term" value="C:Golgi membrane"/>
    <property type="evidence" value="ECO:0007669"/>
    <property type="project" value="UniProtKB-SubCell"/>
</dbReference>